<accession>A0ABR3EK80</accession>
<comment type="caution">
    <text evidence="2">The sequence shown here is derived from an EMBL/GenBank/DDBJ whole genome shotgun (WGS) entry which is preliminary data.</text>
</comment>
<proteinExistence type="predicted"/>
<protein>
    <submittedName>
        <fullName evidence="2">Uncharacterized protein</fullName>
    </submittedName>
</protein>
<dbReference type="EMBL" id="JBAHYK010003701">
    <property type="protein sequence ID" value="KAL0563284.1"/>
    <property type="molecule type" value="Genomic_DNA"/>
</dbReference>
<evidence type="ECO:0000256" key="1">
    <source>
        <dbReference type="SAM" id="MobiDB-lite"/>
    </source>
</evidence>
<name>A0ABR3EK80_9AGAR</name>
<gene>
    <name evidence="2" type="ORF">V5O48_018789</name>
</gene>
<keyword evidence="3" id="KW-1185">Reference proteome</keyword>
<reference evidence="2 3" key="1">
    <citation type="submission" date="2024-02" db="EMBL/GenBank/DDBJ databases">
        <title>A draft genome for the cacao thread blight pathogen Marasmius crinis-equi.</title>
        <authorList>
            <person name="Cohen S.P."/>
            <person name="Baruah I.K."/>
            <person name="Amoako-Attah I."/>
            <person name="Bukari Y."/>
            <person name="Meinhardt L.W."/>
            <person name="Bailey B.A."/>
        </authorList>
    </citation>
    <scope>NUCLEOTIDE SEQUENCE [LARGE SCALE GENOMIC DNA]</scope>
    <source>
        <strain evidence="2 3">GH-76</strain>
    </source>
</reference>
<dbReference type="Proteomes" id="UP001465976">
    <property type="component" value="Unassembled WGS sequence"/>
</dbReference>
<dbReference type="Gene3D" id="3.10.450.240">
    <property type="match status" value="1"/>
</dbReference>
<evidence type="ECO:0000313" key="3">
    <source>
        <dbReference type="Proteomes" id="UP001465976"/>
    </source>
</evidence>
<organism evidence="2 3">
    <name type="scientific">Marasmius crinis-equi</name>
    <dbReference type="NCBI Taxonomy" id="585013"/>
    <lineage>
        <taxon>Eukaryota</taxon>
        <taxon>Fungi</taxon>
        <taxon>Dikarya</taxon>
        <taxon>Basidiomycota</taxon>
        <taxon>Agaricomycotina</taxon>
        <taxon>Agaricomycetes</taxon>
        <taxon>Agaricomycetidae</taxon>
        <taxon>Agaricales</taxon>
        <taxon>Marasmiineae</taxon>
        <taxon>Marasmiaceae</taxon>
        <taxon>Marasmius</taxon>
    </lineage>
</organism>
<sequence>MTTTRTTLLLRYNSTLAQARRNSRTRQRSQVLDNEAGDPAETLRQAALQHQNNSSWDPWSAHSPSLDVMIPYKTAPWSGSRFESVSARLQQIWKNRLNGAKNSFNKLLMYYYNSFPGVDLETIRGLNYLVQVPRQLLSGTQSASKPSSWLSTLRNEIFNSYCEAQKAIANKDRAALLPYAQSEYLAETTRLLRKQAPTLRYIWNLHAAGPASSTEHKTTILSIRAFEGHLGSRPPADGNRLAIQVLAKIETLQSLETYDNSGKPLHAPSPTVTTDTHQRPVINSSLPQKVRLRRVPATAHAQTEYLIFEKKMYLTGHEWSIRERIYPREGAVVAA</sequence>
<evidence type="ECO:0000313" key="2">
    <source>
        <dbReference type="EMBL" id="KAL0563284.1"/>
    </source>
</evidence>
<feature type="region of interest" description="Disordered" evidence="1">
    <location>
        <begin position="259"/>
        <end position="278"/>
    </location>
</feature>